<dbReference type="EMBL" id="FZOL01000026">
    <property type="protein sequence ID" value="SNT16576.1"/>
    <property type="molecule type" value="Genomic_DNA"/>
</dbReference>
<dbReference type="RefSeq" id="WP_042129904.1">
    <property type="nucleotide sequence ID" value="NZ_FZOL01000026.1"/>
</dbReference>
<dbReference type="GO" id="GO:0046872">
    <property type="term" value="F:metal ion binding"/>
    <property type="evidence" value="ECO:0007669"/>
    <property type="project" value="UniProtKB-KW"/>
</dbReference>
<dbReference type="Pfam" id="PF00596">
    <property type="entry name" value="Aldolase_II"/>
    <property type="match status" value="1"/>
</dbReference>
<comment type="catalytic activity">
    <reaction evidence="1">
        <text>L-ribulose 5-phosphate = D-xylulose 5-phosphate</text>
        <dbReference type="Rhea" id="RHEA:22368"/>
        <dbReference type="ChEBI" id="CHEBI:57737"/>
        <dbReference type="ChEBI" id="CHEBI:58226"/>
        <dbReference type="EC" id="5.1.3.4"/>
    </reaction>
</comment>
<dbReference type="GO" id="GO:0005829">
    <property type="term" value="C:cytosol"/>
    <property type="evidence" value="ECO:0007669"/>
    <property type="project" value="TreeGrafter"/>
</dbReference>
<dbReference type="EC" id="5.1.3.4" evidence="4"/>
<dbReference type="InterPro" id="IPR050197">
    <property type="entry name" value="Aldolase_class_II_sugar_metab"/>
</dbReference>
<dbReference type="GO" id="GO:0019323">
    <property type="term" value="P:pentose catabolic process"/>
    <property type="evidence" value="ECO:0007669"/>
    <property type="project" value="TreeGrafter"/>
</dbReference>
<evidence type="ECO:0000313" key="8">
    <source>
        <dbReference type="EMBL" id="SNT16576.1"/>
    </source>
</evidence>
<evidence type="ECO:0000256" key="2">
    <source>
        <dbReference type="ARBA" id="ARBA00001947"/>
    </source>
</evidence>
<evidence type="ECO:0000256" key="3">
    <source>
        <dbReference type="ARBA" id="ARBA00010037"/>
    </source>
</evidence>
<protein>
    <recommendedName>
        <fullName evidence="4">L-ribulose-5-phosphate 4-epimerase</fullName>
        <ecNumber evidence="4">5.1.3.4</ecNumber>
    </recommendedName>
</protein>
<dbReference type="SUPFAM" id="SSF53639">
    <property type="entry name" value="AraD/HMP-PK domain-like"/>
    <property type="match status" value="1"/>
</dbReference>
<dbReference type="InterPro" id="IPR036409">
    <property type="entry name" value="Aldolase_II/adducin_N_sf"/>
</dbReference>
<dbReference type="PANTHER" id="PTHR22789:SF8">
    <property type="entry name" value="L-RIBULOSE-5-PHOSPHATE 4-EPIMERASE SGBE"/>
    <property type="match status" value="1"/>
</dbReference>
<gene>
    <name evidence="8" type="ORF">SAMN05444352_12669</name>
</gene>
<dbReference type="GO" id="GO:0016832">
    <property type="term" value="F:aldehyde-lyase activity"/>
    <property type="evidence" value="ECO:0007669"/>
    <property type="project" value="TreeGrafter"/>
</dbReference>
<comment type="cofactor">
    <cofactor evidence="2">
        <name>Zn(2+)</name>
        <dbReference type="ChEBI" id="CHEBI:29105"/>
    </cofactor>
</comment>
<dbReference type="STRING" id="1215104.GCA_000730585_00398"/>
<evidence type="ECO:0000256" key="5">
    <source>
        <dbReference type="ARBA" id="ARBA00022723"/>
    </source>
</evidence>
<dbReference type="PANTHER" id="PTHR22789">
    <property type="entry name" value="FUCULOSE PHOSPHATE ALDOLASE"/>
    <property type="match status" value="1"/>
</dbReference>
<evidence type="ECO:0000313" key="9">
    <source>
        <dbReference type="Proteomes" id="UP000198407"/>
    </source>
</evidence>
<dbReference type="AlphaFoldDB" id="A0A239KDY9"/>
<feature type="domain" description="Class II aldolase/adducin N-terminal" evidence="7">
    <location>
        <begin position="19"/>
        <end position="198"/>
    </location>
</feature>
<name>A0A239KDY9_9PSED</name>
<proteinExistence type="inferred from homology"/>
<dbReference type="OrthoDB" id="8478087at2"/>
<evidence type="ECO:0000256" key="6">
    <source>
        <dbReference type="ARBA" id="ARBA00022833"/>
    </source>
</evidence>
<organism evidence="8 9">
    <name type="scientific">Pseudomonas japonica</name>
    <dbReference type="NCBI Taxonomy" id="256466"/>
    <lineage>
        <taxon>Bacteria</taxon>
        <taxon>Pseudomonadati</taxon>
        <taxon>Pseudomonadota</taxon>
        <taxon>Gammaproteobacteria</taxon>
        <taxon>Pseudomonadales</taxon>
        <taxon>Pseudomonadaceae</taxon>
        <taxon>Pseudomonas</taxon>
    </lineage>
</organism>
<comment type="similarity">
    <text evidence="3">Belongs to the aldolase class II family. AraD/FucA subfamily.</text>
</comment>
<reference evidence="9" key="1">
    <citation type="submission" date="2017-06" db="EMBL/GenBank/DDBJ databases">
        <authorList>
            <person name="Varghese N."/>
            <person name="Submissions S."/>
        </authorList>
    </citation>
    <scope>NUCLEOTIDE SEQUENCE [LARGE SCALE GENOMIC DNA]</scope>
    <source>
        <strain evidence="9">DSM 22348</strain>
    </source>
</reference>
<dbReference type="Proteomes" id="UP000198407">
    <property type="component" value="Unassembled WGS sequence"/>
</dbReference>
<dbReference type="InterPro" id="IPR001303">
    <property type="entry name" value="Aldolase_II/adducin_N"/>
</dbReference>
<keyword evidence="6" id="KW-0862">Zinc</keyword>
<sequence>MTSQTPPADLLLLVQQFEQDVASAHQLLQRHQALSANEAGNLSLRLPGQERLLIAAFNGPDAGRAAVLDFDLEQSQGRLNDNLREVAALHVAIYRQRPQVRAVIHTHSPYLSAFAIAGRPLRAHASQLLGVLDEDQEIPLTAWGPRYAPEPVIAALQAHPRAPATLLANHGPFAWSERDALAATRLLINLEESAHLTWLAAQLGTPQPFPAGAAARSRQGWVAS</sequence>
<dbReference type="GO" id="GO:0008742">
    <property type="term" value="F:L-ribulose-phosphate 4-epimerase activity"/>
    <property type="evidence" value="ECO:0007669"/>
    <property type="project" value="UniProtKB-EC"/>
</dbReference>
<keyword evidence="9" id="KW-1185">Reference proteome</keyword>
<evidence type="ECO:0000259" key="7">
    <source>
        <dbReference type="SMART" id="SM01007"/>
    </source>
</evidence>
<evidence type="ECO:0000256" key="1">
    <source>
        <dbReference type="ARBA" id="ARBA00001726"/>
    </source>
</evidence>
<accession>A0A239KDY9</accession>
<dbReference type="SMART" id="SM01007">
    <property type="entry name" value="Aldolase_II"/>
    <property type="match status" value="1"/>
</dbReference>
<evidence type="ECO:0000256" key="4">
    <source>
        <dbReference type="ARBA" id="ARBA00013186"/>
    </source>
</evidence>
<dbReference type="Gene3D" id="3.40.225.10">
    <property type="entry name" value="Class II aldolase/adducin N-terminal domain"/>
    <property type="match status" value="1"/>
</dbReference>
<keyword evidence="5" id="KW-0479">Metal-binding</keyword>